<dbReference type="GO" id="GO:0016747">
    <property type="term" value="F:acyltransferase activity, transferring groups other than amino-acyl groups"/>
    <property type="evidence" value="ECO:0007669"/>
    <property type="project" value="InterPro"/>
</dbReference>
<dbReference type="Proteomes" id="UP000033491">
    <property type="component" value="Unassembled WGS sequence"/>
</dbReference>
<evidence type="ECO:0000313" key="2">
    <source>
        <dbReference type="EMBL" id="KJW12530.1"/>
    </source>
</evidence>
<protein>
    <submittedName>
        <fullName evidence="2">GCN5 family acetyltransferase</fullName>
    </submittedName>
</protein>
<dbReference type="InterPro" id="IPR000182">
    <property type="entry name" value="GNAT_dom"/>
</dbReference>
<comment type="caution">
    <text evidence="2">The sequence shown here is derived from an EMBL/GenBank/DDBJ whole genome shotgun (WGS) entry which is preliminary data.</text>
</comment>
<dbReference type="PROSITE" id="PS51186">
    <property type="entry name" value="GNAT"/>
    <property type="match status" value="1"/>
</dbReference>
<organism evidence="2 3">
    <name type="scientific">Levilactobacillus spicheri</name>
    <dbReference type="NCBI Taxonomy" id="216463"/>
    <lineage>
        <taxon>Bacteria</taxon>
        <taxon>Bacillati</taxon>
        <taxon>Bacillota</taxon>
        <taxon>Bacilli</taxon>
        <taxon>Lactobacillales</taxon>
        <taxon>Lactobacillaceae</taxon>
        <taxon>Levilactobacillus</taxon>
    </lineage>
</organism>
<sequence length="177" mass="19857">MSLIYIKRATQAALPTIMQIIDHAKAQLKADGSPQWQDGYPDAATLTQDISAQQCWLLMVDGQIAGTATIIIGNDANYREILNGDWQNTTDPYATVHRIAIGAGFGGQHLSHFFFSNLISQAYRDGIRNFRIDTHDLNKRMQAVVTGLGYQYRGKIYVDEPAENHEDNARRAYELNL</sequence>
<dbReference type="SUPFAM" id="SSF55729">
    <property type="entry name" value="Acyl-CoA N-acyltransferases (Nat)"/>
    <property type="match status" value="1"/>
</dbReference>
<dbReference type="PATRIC" id="fig|216463.3.peg.835"/>
<accession>A0A0F3RRL9</accession>
<dbReference type="Pfam" id="PF00583">
    <property type="entry name" value="Acetyltransf_1"/>
    <property type="match status" value="1"/>
</dbReference>
<dbReference type="InterPro" id="IPR016181">
    <property type="entry name" value="Acyl_CoA_acyltransferase"/>
</dbReference>
<dbReference type="RefSeq" id="WP_045807635.1">
    <property type="nucleotide sequence ID" value="NZ_JZCR01000019.1"/>
</dbReference>
<reference evidence="2 3" key="1">
    <citation type="submission" date="2015-03" db="EMBL/GenBank/DDBJ databases">
        <authorList>
            <person name="Zheng J."/>
            <person name="Ganezle M."/>
        </authorList>
    </citation>
    <scope>NUCLEOTIDE SEQUENCE [LARGE SCALE GENOMIC DNA]</scope>
    <source>
        <strain evidence="2 3">LP38</strain>
    </source>
</reference>
<name>A0A0F3RRL9_9LACO</name>
<evidence type="ECO:0000313" key="3">
    <source>
        <dbReference type="Proteomes" id="UP000033491"/>
    </source>
</evidence>
<feature type="domain" description="N-acetyltransferase" evidence="1">
    <location>
        <begin position="4"/>
        <end position="177"/>
    </location>
</feature>
<evidence type="ECO:0000259" key="1">
    <source>
        <dbReference type="PROSITE" id="PS51186"/>
    </source>
</evidence>
<dbReference type="STRING" id="216463.VC81_08585"/>
<dbReference type="OrthoDB" id="9796381at2"/>
<dbReference type="EMBL" id="JZCR01000019">
    <property type="protein sequence ID" value="KJW12530.1"/>
    <property type="molecule type" value="Genomic_DNA"/>
</dbReference>
<keyword evidence="2" id="KW-0808">Transferase</keyword>
<dbReference type="AlphaFoldDB" id="A0A0F3RRL9"/>
<proteinExistence type="predicted"/>
<gene>
    <name evidence="2" type="ORF">VC81_08585</name>
</gene>
<dbReference type="Gene3D" id="3.40.630.30">
    <property type="match status" value="1"/>
</dbReference>